<evidence type="ECO:0000256" key="7">
    <source>
        <dbReference type="ARBA" id="ARBA00023125"/>
    </source>
</evidence>
<proteinExistence type="predicted"/>
<comment type="caution">
    <text evidence="13">The sequence shown here is derived from an EMBL/GenBank/DDBJ whole genome shotgun (WGS) entry which is preliminary data.</text>
</comment>
<evidence type="ECO:0000256" key="8">
    <source>
        <dbReference type="ARBA" id="ARBA00023163"/>
    </source>
</evidence>
<dbReference type="FunFam" id="3.30.160.60:FF:000926">
    <property type="entry name" value="Kruppel like factor 13"/>
    <property type="match status" value="1"/>
</dbReference>
<dbReference type="PROSITE" id="PS50157">
    <property type="entry name" value="ZINC_FINGER_C2H2_2"/>
    <property type="match status" value="3"/>
</dbReference>
<evidence type="ECO:0000259" key="12">
    <source>
        <dbReference type="PROSITE" id="PS50157"/>
    </source>
</evidence>
<dbReference type="SMART" id="SM00355">
    <property type="entry name" value="ZnF_C2H2"/>
    <property type="match status" value="3"/>
</dbReference>
<dbReference type="InterPro" id="IPR013087">
    <property type="entry name" value="Znf_C2H2_type"/>
</dbReference>
<dbReference type="GO" id="GO:0000981">
    <property type="term" value="F:DNA-binding transcription factor activity, RNA polymerase II-specific"/>
    <property type="evidence" value="ECO:0007669"/>
    <property type="project" value="TreeGrafter"/>
</dbReference>
<keyword evidence="6" id="KW-0805">Transcription regulation</keyword>
<evidence type="ECO:0000313" key="14">
    <source>
        <dbReference type="Proteomes" id="UP001208570"/>
    </source>
</evidence>
<dbReference type="PROSITE" id="PS00028">
    <property type="entry name" value="ZINC_FINGER_C2H2_1"/>
    <property type="match status" value="3"/>
</dbReference>
<sequence>MTLGSMDLVDTDATWAAECLLAMSRPVVHDVTANKPRVTSSQYLASNNNICHGDDVNILPPQGEDNPLFMIARILTDLNRMEQDPVDGGYLDHSCPCGESQPTKGSRACNRPQPLSRSNSNKRGKLSLGGTRTKDKLHRCDYPSCGKIYSKSSHLKAHLRTHTGERPFPCTWAHCGKRFARSDELARHFRTHTGEKKFVCPICKKRFMRSDHLNKHARRHPEFEPEMLQNSRYRKSSLSDSVSHPSSPSTSPIPGDMEGVPLSLNTAH</sequence>
<evidence type="ECO:0000256" key="6">
    <source>
        <dbReference type="ARBA" id="ARBA00023015"/>
    </source>
</evidence>
<dbReference type="InterPro" id="IPR036236">
    <property type="entry name" value="Znf_C2H2_sf"/>
</dbReference>
<keyword evidence="8" id="KW-0804">Transcription</keyword>
<comment type="subcellular location">
    <subcellularLocation>
        <location evidence="1">Nucleus</location>
    </subcellularLocation>
</comment>
<dbReference type="GO" id="GO:0008270">
    <property type="term" value="F:zinc ion binding"/>
    <property type="evidence" value="ECO:0007669"/>
    <property type="project" value="UniProtKB-KW"/>
</dbReference>
<keyword evidence="7" id="KW-0238">DNA-binding</keyword>
<feature type="region of interest" description="Disordered" evidence="11">
    <location>
        <begin position="218"/>
        <end position="268"/>
    </location>
</feature>
<evidence type="ECO:0000256" key="4">
    <source>
        <dbReference type="ARBA" id="ARBA00022771"/>
    </source>
</evidence>
<keyword evidence="3" id="KW-0677">Repeat</keyword>
<evidence type="ECO:0000256" key="11">
    <source>
        <dbReference type="SAM" id="MobiDB-lite"/>
    </source>
</evidence>
<evidence type="ECO:0000256" key="1">
    <source>
        <dbReference type="ARBA" id="ARBA00004123"/>
    </source>
</evidence>
<gene>
    <name evidence="13" type="ORF">LSH36_835g00002</name>
</gene>
<dbReference type="GO" id="GO:0000978">
    <property type="term" value="F:RNA polymerase II cis-regulatory region sequence-specific DNA binding"/>
    <property type="evidence" value="ECO:0007669"/>
    <property type="project" value="TreeGrafter"/>
</dbReference>
<keyword evidence="4 10" id="KW-0863">Zinc-finger</keyword>
<feature type="compositionally biased region" description="Low complexity" evidence="11">
    <location>
        <begin position="236"/>
        <end position="254"/>
    </location>
</feature>
<feature type="domain" description="C2H2-type" evidence="12">
    <location>
        <begin position="168"/>
        <end position="197"/>
    </location>
</feature>
<accession>A0AAD9IZM4</accession>
<dbReference type="Pfam" id="PF00096">
    <property type="entry name" value="zf-C2H2"/>
    <property type="match status" value="3"/>
</dbReference>
<evidence type="ECO:0000256" key="10">
    <source>
        <dbReference type="PROSITE-ProRule" id="PRU00042"/>
    </source>
</evidence>
<evidence type="ECO:0000313" key="13">
    <source>
        <dbReference type="EMBL" id="KAK2143508.1"/>
    </source>
</evidence>
<dbReference type="FunFam" id="3.30.160.60:FF:000018">
    <property type="entry name" value="Krueppel-like factor 15"/>
    <property type="match status" value="1"/>
</dbReference>
<evidence type="ECO:0000256" key="9">
    <source>
        <dbReference type="ARBA" id="ARBA00023242"/>
    </source>
</evidence>
<feature type="domain" description="C2H2-type" evidence="12">
    <location>
        <begin position="138"/>
        <end position="167"/>
    </location>
</feature>
<keyword evidence="5" id="KW-0862">Zinc</keyword>
<feature type="domain" description="C2H2-type" evidence="12">
    <location>
        <begin position="198"/>
        <end position="225"/>
    </location>
</feature>
<evidence type="ECO:0000256" key="5">
    <source>
        <dbReference type="ARBA" id="ARBA00022833"/>
    </source>
</evidence>
<dbReference type="Gene3D" id="3.30.160.60">
    <property type="entry name" value="Classic Zinc Finger"/>
    <property type="match status" value="3"/>
</dbReference>
<dbReference type="EMBL" id="JAODUP010000835">
    <property type="protein sequence ID" value="KAK2143508.1"/>
    <property type="molecule type" value="Genomic_DNA"/>
</dbReference>
<keyword evidence="14" id="KW-1185">Reference proteome</keyword>
<protein>
    <recommendedName>
        <fullName evidence="12">C2H2-type domain-containing protein</fullName>
    </recommendedName>
</protein>
<dbReference type="SUPFAM" id="SSF57667">
    <property type="entry name" value="beta-beta-alpha zinc fingers"/>
    <property type="match status" value="1"/>
</dbReference>
<dbReference type="GO" id="GO:0005634">
    <property type="term" value="C:nucleus"/>
    <property type="evidence" value="ECO:0007669"/>
    <property type="project" value="UniProtKB-SubCell"/>
</dbReference>
<dbReference type="PANTHER" id="PTHR23235">
    <property type="entry name" value="KRUEPPEL-LIKE TRANSCRIPTION FACTOR"/>
    <property type="match status" value="1"/>
</dbReference>
<dbReference type="Proteomes" id="UP001208570">
    <property type="component" value="Unassembled WGS sequence"/>
</dbReference>
<feature type="region of interest" description="Disordered" evidence="11">
    <location>
        <begin position="101"/>
        <end position="131"/>
    </location>
</feature>
<evidence type="ECO:0000256" key="2">
    <source>
        <dbReference type="ARBA" id="ARBA00022723"/>
    </source>
</evidence>
<keyword evidence="9" id="KW-0539">Nucleus</keyword>
<evidence type="ECO:0000256" key="3">
    <source>
        <dbReference type="ARBA" id="ARBA00022737"/>
    </source>
</evidence>
<dbReference type="FunFam" id="3.30.160.60:FF:002639">
    <property type="entry name" value="Kruppel-Like Factor (Zinc finger protein)"/>
    <property type="match status" value="1"/>
</dbReference>
<organism evidence="13 14">
    <name type="scientific">Paralvinella palmiformis</name>
    <dbReference type="NCBI Taxonomy" id="53620"/>
    <lineage>
        <taxon>Eukaryota</taxon>
        <taxon>Metazoa</taxon>
        <taxon>Spiralia</taxon>
        <taxon>Lophotrochozoa</taxon>
        <taxon>Annelida</taxon>
        <taxon>Polychaeta</taxon>
        <taxon>Sedentaria</taxon>
        <taxon>Canalipalpata</taxon>
        <taxon>Terebellida</taxon>
        <taxon>Terebelliformia</taxon>
        <taxon>Alvinellidae</taxon>
        <taxon>Paralvinella</taxon>
    </lineage>
</organism>
<reference evidence="13" key="1">
    <citation type="journal article" date="2023" name="Mol. Biol. Evol.">
        <title>Third-Generation Sequencing Reveals the Adaptive Role of the Epigenome in Three Deep-Sea Polychaetes.</title>
        <authorList>
            <person name="Perez M."/>
            <person name="Aroh O."/>
            <person name="Sun Y."/>
            <person name="Lan Y."/>
            <person name="Juniper S.K."/>
            <person name="Young C.R."/>
            <person name="Angers B."/>
            <person name="Qian P.Y."/>
        </authorList>
    </citation>
    <scope>NUCLEOTIDE SEQUENCE</scope>
    <source>
        <strain evidence="13">P08H-3</strain>
    </source>
</reference>
<keyword evidence="2" id="KW-0479">Metal-binding</keyword>
<dbReference type="PANTHER" id="PTHR23235:SF174">
    <property type="entry name" value="CABUT, ISOFORM A"/>
    <property type="match status" value="1"/>
</dbReference>
<name>A0AAD9IZM4_9ANNE</name>
<dbReference type="AlphaFoldDB" id="A0AAD9IZM4"/>